<feature type="transmembrane region" description="Helical" evidence="1">
    <location>
        <begin position="225"/>
        <end position="249"/>
    </location>
</feature>
<feature type="transmembrane region" description="Helical" evidence="1">
    <location>
        <begin position="297"/>
        <end position="315"/>
    </location>
</feature>
<organism evidence="2 3">
    <name type="scientific">Brevibacillus composti</name>
    <dbReference type="NCBI Taxonomy" id="2796470"/>
    <lineage>
        <taxon>Bacteria</taxon>
        <taxon>Bacillati</taxon>
        <taxon>Bacillota</taxon>
        <taxon>Bacilli</taxon>
        <taxon>Bacillales</taxon>
        <taxon>Paenibacillaceae</taxon>
        <taxon>Brevibacillus</taxon>
    </lineage>
</organism>
<evidence type="ECO:0008006" key="4">
    <source>
        <dbReference type="Google" id="ProtNLM"/>
    </source>
</evidence>
<feature type="transmembrane region" description="Helical" evidence="1">
    <location>
        <begin position="153"/>
        <end position="186"/>
    </location>
</feature>
<dbReference type="EMBL" id="CP073708">
    <property type="protein sequence ID" value="QUO43628.1"/>
    <property type="molecule type" value="Genomic_DNA"/>
</dbReference>
<accession>A0ABX7ZAY1</accession>
<name>A0ABX7ZAY1_9BACL</name>
<reference evidence="2" key="1">
    <citation type="submission" date="2021-04" db="EMBL/GenBank/DDBJ databases">
        <title>Brevibacillus composti FJAT-54423, complete genome.</title>
        <authorList>
            <person name="Tang R."/>
        </authorList>
    </citation>
    <scope>NUCLEOTIDE SEQUENCE</scope>
    <source>
        <strain evidence="2">FJAT-54424</strain>
    </source>
</reference>
<dbReference type="Proteomes" id="UP000677234">
    <property type="component" value="Chromosome"/>
</dbReference>
<proteinExistence type="predicted"/>
<protein>
    <recommendedName>
        <fullName evidence="4">Nucleoside transporter/FeoB GTPase Gate domain-containing protein</fullName>
    </recommendedName>
</protein>
<keyword evidence="3" id="KW-1185">Reference proteome</keyword>
<feature type="transmembrane region" description="Helical" evidence="1">
    <location>
        <begin position="255"/>
        <end position="276"/>
    </location>
</feature>
<gene>
    <name evidence="2" type="ORF">KDJ56_08925</name>
</gene>
<evidence type="ECO:0000256" key="1">
    <source>
        <dbReference type="SAM" id="Phobius"/>
    </source>
</evidence>
<feature type="transmembrane region" description="Helical" evidence="1">
    <location>
        <begin position="50"/>
        <end position="73"/>
    </location>
</feature>
<keyword evidence="1" id="KW-0812">Transmembrane</keyword>
<sequence>MNPQKRSTADRRRWTKMEYTGIALVIASLASLLFWPQALAGLFDAIIKKVFPIVVDIFLTGEVGIAVIVSVIVGRMLERLGFTDALFRIFAPVMRWFSINPAVIIPSVYNILGDINAAGRIAGPILLKAKATKAEQKIAVATMIQSQQSFATFMIGIIALAATGVAVFPIVLLSIFAPLILVPWVLSRTIYRDTRTVELEELPRFTPETPYLKTVFDSAKEGTELLLLVIIPAVAVVFGGIGLLEYIGVWSPIEAGFTAMLGALGIEPATGMLSILASPTLAMAELQKLAATIDPRLAVGSFVLASSGLPLSVIFGQVPATWAEHSDLTEREAMGAAVIGILMRLATAFLIAYLVTPWVV</sequence>
<feature type="transmembrane region" description="Helical" evidence="1">
    <location>
        <begin position="335"/>
        <end position="355"/>
    </location>
</feature>
<evidence type="ECO:0000313" key="3">
    <source>
        <dbReference type="Proteomes" id="UP000677234"/>
    </source>
</evidence>
<evidence type="ECO:0000313" key="2">
    <source>
        <dbReference type="EMBL" id="QUO43628.1"/>
    </source>
</evidence>
<keyword evidence="1" id="KW-0472">Membrane</keyword>
<keyword evidence="1" id="KW-1133">Transmembrane helix</keyword>